<evidence type="ECO:0000256" key="1">
    <source>
        <dbReference type="ARBA" id="ARBA00023125"/>
    </source>
</evidence>
<dbReference type="InterPro" id="IPR011344">
    <property type="entry name" value="ssDNA-bd"/>
</dbReference>
<evidence type="ECO:0008006" key="6">
    <source>
        <dbReference type="Google" id="ProtNLM"/>
    </source>
</evidence>
<feature type="region of interest" description="Disordered" evidence="3">
    <location>
        <begin position="107"/>
        <end position="139"/>
    </location>
</feature>
<evidence type="ECO:0000313" key="5">
    <source>
        <dbReference type="Proteomes" id="UP001476247"/>
    </source>
</evidence>
<dbReference type="Gene3D" id="2.40.50.140">
    <property type="entry name" value="Nucleic acid-binding proteins"/>
    <property type="match status" value="1"/>
</dbReference>
<dbReference type="HAMAP" id="MF_00984">
    <property type="entry name" value="SSB"/>
    <property type="match status" value="1"/>
</dbReference>
<dbReference type="InterPro" id="IPR012340">
    <property type="entry name" value="NA-bd_OB-fold"/>
</dbReference>
<gene>
    <name evidence="4" type="ORF">HPULCUR_005026</name>
</gene>
<dbReference type="PROSITE" id="PS50935">
    <property type="entry name" value="SSB"/>
    <property type="match status" value="1"/>
</dbReference>
<dbReference type="InterPro" id="IPR000424">
    <property type="entry name" value="Primosome_PriB/ssb"/>
</dbReference>
<dbReference type="Pfam" id="PF00436">
    <property type="entry name" value="SSB"/>
    <property type="match status" value="1"/>
</dbReference>
<evidence type="ECO:0000256" key="3">
    <source>
        <dbReference type="SAM" id="MobiDB-lite"/>
    </source>
</evidence>
<comment type="caution">
    <text evidence="4">The sequence shown here is derived from an EMBL/GenBank/DDBJ whole genome shotgun (WGS) entry which is preliminary data.</text>
</comment>
<feature type="compositionally biased region" description="Basic and acidic residues" evidence="3">
    <location>
        <begin position="107"/>
        <end position="117"/>
    </location>
</feature>
<keyword evidence="1 2" id="KW-0238">DNA-binding</keyword>
<dbReference type="PANTHER" id="PTHR10302">
    <property type="entry name" value="SINGLE-STRANDED DNA-BINDING PROTEIN"/>
    <property type="match status" value="1"/>
</dbReference>
<keyword evidence="5" id="KW-1185">Reference proteome</keyword>
<dbReference type="SUPFAM" id="SSF50249">
    <property type="entry name" value="Nucleic acid-binding proteins"/>
    <property type="match status" value="1"/>
</dbReference>
<dbReference type="NCBIfam" id="TIGR00621">
    <property type="entry name" value="ssb"/>
    <property type="match status" value="1"/>
</dbReference>
<dbReference type="Proteomes" id="UP001476247">
    <property type="component" value="Unassembled WGS sequence"/>
</dbReference>
<name>A0ABP9XZ75_9FUNG</name>
<proteinExistence type="inferred from homology"/>
<evidence type="ECO:0000256" key="2">
    <source>
        <dbReference type="PROSITE-ProRule" id="PRU00252"/>
    </source>
</evidence>
<sequence>MSAFLRPITHSVKFARSFSVSAARSDLNKVTLIGRIGADPTTNGVGERHVTNYTLATSDTRQDKEGNLVKRTQWHRIAYWQSGEWFSKVKKGDLVYVEGNIRYNDYMDKDGNPRTKTEINQTSFKLLNPSRNKEEDDEE</sequence>
<organism evidence="4 5">
    <name type="scientific">Helicostylum pulchrum</name>
    <dbReference type="NCBI Taxonomy" id="562976"/>
    <lineage>
        <taxon>Eukaryota</taxon>
        <taxon>Fungi</taxon>
        <taxon>Fungi incertae sedis</taxon>
        <taxon>Mucoromycota</taxon>
        <taxon>Mucoromycotina</taxon>
        <taxon>Mucoromycetes</taxon>
        <taxon>Mucorales</taxon>
        <taxon>Mucorineae</taxon>
        <taxon>Mucoraceae</taxon>
        <taxon>Helicostylum</taxon>
    </lineage>
</organism>
<reference evidence="4 5" key="1">
    <citation type="submission" date="2024-04" db="EMBL/GenBank/DDBJ databases">
        <title>genome sequences of Mucor flavus KT1a and Helicostylum pulchrum KT1b strains isolation_sourced from the surface of a dry-aged beef.</title>
        <authorList>
            <person name="Toyotome T."/>
            <person name="Hosono M."/>
            <person name="Torimaru M."/>
            <person name="Fukuda K."/>
            <person name="Mikami N."/>
        </authorList>
    </citation>
    <scope>NUCLEOTIDE SEQUENCE [LARGE SCALE GENOMIC DNA]</scope>
    <source>
        <strain evidence="4 5">KT1b</strain>
    </source>
</reference>
<accession>A0ABP9XZ75</accession>
<dbReference type="EMBL" id="BAABUJ010000013">
    <property type="protein sequence ID" value="GAA5799610.1"/>
    <property type="molecule type" value="Genomic_DNA"/>
</dbReference>
<dbReference type="CDD" id="cd04496">
    <property type="entry name" value="SSB_OBF"/>
    <property type="match status" value="1"/>
</dbReference>
<dbReference type="PANTHER" id="PTHR10302:SF0">
    <property type="entry name" value="SINGLE-STRANDED DNA-BINDING PROTEIN, MITOCHONDRIAL"/>
    <property type="match status" value="1"/>
</dbReference>
<evidence type="ECO:0000313" key="4">
    <source>
        <dbReference type="EMBL" id="GAA5799610.1"/>
    </source>
</evidence>
<protein>
    <recommendedName>
        <fullName evidence="6">Single-stranded DNA-binding protein</fullName>
    </recommendedName>
</protein>